<evidence type="ECO:0000313" key="4">
    <source>
        <dbReference type="EMBL" id="KAK5088590.1"/>
    </source>
</evidence>
<evidence type="ECO:0000259" key="3">
    <source>
        <dbReference type="PROSITE" id="PS51083"/>
    </source>
</evidence>
<keyword evidence="1" id="KW-0862">Zinc</keyword>
<protein>
    <recommendedName>
        <fullName evidence="3">HIT-type domain-containing protein</fullName>
    </recommendedName>
</protein>
<proteinExistence type="predicted"/>
<dbReference type="AlphaFoldDB" id="A0AAN7YCM1"/>
<dbReference type="GO" id="GO:0008270">
    <property type="term" value="F:zinc ion binding"/>
    <property type="evidence" value="ECO:0007669"/>
    <property type="project" value="UniProtKB-UniRule"/>
</dbReference>
<accession>A0AAN7YCM1</accession>
<keyword evidence="1" id="KW-0479">Metal-binding</keyword>
<dbReference type="SUPFAM" id="SSF144232">
    <property type="entry name" value="HIT/MYND zinc finger-like"/>
    <property type="match status" value="1"/>
</dbReference>
<organism evidence="4 5">
    <name type="scientific">Lithohypha guttulata</name>
    <dbReference type="NCBI Taxonomy" id="1690604"/>
    <lineage>
        <taxon>Eukaryota</taxon>
        <taxon>Fungi</taxon>
        <taxon>Dikarya</taxon>
        <taxon>Ascomycota</taxon>
        <taxon>Pezizomycotina</taxon>
        <taxon>Eurotiomycetes</taxon>
        <taxon>Chaetothyriomycetidae</taxon>
        <taxon>Chaetothyriales</taxon>
        <taxon>Trichomeriaceae</taxon>
        <taxon>Lithohypha</taxon>
    </lineage>
</organism>
<keyword evidence="1" id="KW-0863">Zinc-finger</keyword>
<keyword evidence="5" id="KW-1185">Reference proteome</keyword>
<dbReference type="InterPro" id="IPR007529">
    <property type="entry name" value="Znf_HIT"/>
</dbReference>
<dbReference type="EMBL" id="JAVRRJ010000002">
    <property type="protein sequence ID" value="KAK5088590.1"/>
    <property type="molecule type" value="Genomic_DNA"/>
</dbReference>
<feature type="region of interest" description="Disordered" evidence="2">
    <location>
        <begin position="94"/>
        <end position="115"/>
    </location>
</feature>
<name>A0AAN7YCM1_9EURO</name>
<sequence length="155" mass="16732">MAEKICICCGSQDIKYKCPNCRAPSCSLTCFKQHKDICREYDKRENPGVATALGSNTQVPKPSSASTLEASTLQALFLQYPSLKSSLQHIYHAAGGLPSQPDGASTATPSMEDARQQQRNFQAGLRALQNATLADETAAQGIAALMELLPEEKTR</sequence>
<evidence type="ECO:0000256" key="2">
    <source>
        <dbReference type="SAM" id="MobiDB-lite"/>
    </source>
</evidence>
<evidence type="ECO:0000256" key="1">
    <source>
        <dbReference type="PROSITE-ProRule" id="PRU00453"/>
    </source>
</evidence>
<dbReference type="Proteomes" id="UP001309876">
    <property type="component" value="Unassembled WGS sequence"/>
</dbReference>
<dbReference type="Gene3D" id="3.30.60.190">
    <property type="match status" value="1"/>
</dbReference>
<dbReference type="Pfam" id="PF04438">
    <property type="entry name" value="zf-HIT"/>
    <property type="match status" value="1"/>
</dbReference>
<comment type="caution">
    <text evidence="4">The sequence shown here is derived from an EMBL/GenBank/DDBJ whole genome shotgun (WGS) entry which is preliminary data.</text>
</comment>
<dbReference type="PROSITE" id="PS51083">
    <property type="entry name" value="ZF_HIT"/>
    <property type="match status" value="1"/>
</dbReference>
<gene>
    <name evidence="4" type="ORF">LTR05_002810</name>
</gene>
<evidence type="ECO:0000313" key="5">
    <source>
        <dbReference type="Proteomes" id="UP001309876"/>
    </source>
</evidence>
<dbReference type="CDD" id="cd23024">
    <property type="entry name" value="zf-HIT_ZNHIT2-3"/>
    <property type="match status" value="1"/>
</dbReference>
<reference evidence="4 5" key="1">
    <citation type="submission" date="2023-08" db="EMBL/GenBank/DDBJ databases">
        <title>Black Yeasts Isolated from many extreme environments.</title>
        <authorList>
            <person name="Coleine C."/>
            <person name="Stajich J.E."/>
            <person name="Selbmann L."/>
        </authorList>
    </citation>
    <scope>NUCLEOTIDE SEQUENCE [LARGE SCALE GENOMIC DNA]</scope>
    <source>
        <strain evidence="4 5">CCFEE 5910</strain>
    </source>
</reference>
<feature type="domain" description="HIT-type" evidence="3">
    <location>
        <begin position="6"/>
        <end position="38"/>
    </location>
</feature>